<proteinExistence type="predicted"/>
<sequence length="50" mass="5791">MCEINSLFEQSKTSHEDSLSYRFFKQVQSFSPCTAQDDKCAVKLHFDSNL</sequence>
<evidence type="ECO:0000313" key="1">
    <source>
        <dbReference type="EMBL" id="JAD26195.1"/>
    </source>
</evidence>
<dbReference type="AlphaFoldDB" id="A0A0A8YMA4"/>
<reference evidence="1" key="2">
    <citation type="journal article" date="2015" name="Data Brief">
        <title>Shoot transcriptome of the giant reed, Arundo donax.</title>
        <authorList>
            <person name="Barrero R.A."/>
            <person name="Guerrero F.D."/>
            <person name="Moolhuijzen P."/>
            <person name="Goolsby J.A."/>
            <person name="Tidwell J."/>
            <person name="Bellgard S.E."/>
            <person name="Bellgard M.I."/>
        </authorList>
    </citation>
    <scope>NUCLEOTIDE SEQUENCE</scope>
    <source>
        <tissue evidence="1">Shoot tissue taken approximately 20 cm above the soil surface</tissue>
    </source>
</reference>
<dbReference type="EMBL" id="GBRH01271700">
    <property type="protein sequence ID" value="JAD26195.1"/>
    <property type="molecule type" value="Transcribed_RNA"/>
</dbReference>
<name>A0A0A8YMA4_ARUDO</name>
<accession>A0A0A8YMA4</accession>
<reference evidence="1" key="1">
    <citation type="submission" date="2014-09" db="EMBL/GenBank/DDBJ databases">
        <authorList>
            <person name="Magalhaes I.L.F."/>
            <person name="Oliveira U."/>
            <person name="Santos F.R."/>
            <person name="Vidigal T.H.D.A."/>
            <person name="Brescovit A.D."/>
            <person name="Santos A.J."/>
        </authorList>
    </citation>
    <scope>NUCLEOTIDE SEQUENCE</scope>
    <source>
        <tissue evidence="1">Shoot tissue taken approximately 20 cm above the soil surface</tissue>
    </source>
</reference>
<organism evidence="1">
    <name type="scientific">Arundo donax</name>
    <name type="common">Giant reed</name>
    <name type="synonym">Donax arundinaceus</name>
    <dbReference type="NCBI Taxonomy" id="35708"/>
    <lineage>
        <taxon>Eukaryota</taxon>
        <taxon>Viridiplantae</taxon>
        <taxon>Streptophyta</taxon>
        <taxon>Embryophyta</taxon>
        <taxon>Tracheophyta</taxon>
        <taxon>Spermatophyta</taxon>
        <taxon>Magnoliopsida</taxon>
        <taxon>Liliopsida</taxon>
        <taxon>Poales</taxon>
        <taxon>Poaceae</taxon>
        <taxon>PACMAD clade</taxon>
        <taxon>Arundinoideae</taxon>
        <taxon>Arundineae</taxon>
        <taxon>Arundo</taxon>
    </lineage>
</organism>
<protein>
    <submittedName>
        <fullName evidence="1">Uncharacterized protein</fullName>
    </submittedName>
</protein>